<accession>A0A518CGP8</accession>
<dbReference type="PROSITE" id="PS51186">
    <property type="entry name" value="GNAT"/>
    <property type="match status" value="1"/>
</dbReference>
<reference evidence="4 5" key="1">
    <citation type="submission" date="2019-02" db="EMBL/GenBank/DDBJ databases">
        <title>Deep-cultivation of Planctomycetes and their phenomic and genomic characterization uncovers novel biology.</title>
        <authorList>
            <person name="Wiegand S."/>
            <person name="Jogler M."/>
            <person name="Boedeker C."/>
            <person name="Pinto D."/>
            <person name="Vollmers J."/>
            <person name="Rivas-Marin E."/>
            <person name="Kohn T."/>
            <person name="Peeters S.H."/>
            <person name="Heuer A."/>
            <person name="Rast P."/>
            <person name="Oberbeckmann S."/>
            <person name="Bunk B."/>
            <person name="Jeske O."/>
            <person name="Meyerdierks A."/>
            <person name="Storesund J.E."/>
            <person name="Kallscheuer N."/>
            <person name="Luecker S."/>
            <person name="Lage O.M."/>
            <person name="Pohl T."/>
            <person name="Merkel B.J."/>
            <person name="Hornburger P."/>
            <person name="Mueller R.-W."/>
            <person name="Bruemmer F."/>
            <person name="Labrenz M."/>
            <person name="Spormann A.M."/>
            <person name="Op den Camp H."/>
            <person name="Overmann J."/>
            <person name="Amann R."/>
            <person name="Jetten M.S.M."/>
            <person name="Mascher T."/>
            <person name="Medema M.H."/>
            <person name="Devos D.P."/>
            <person name="Kaster A.-K."/>
            <person name="Ovreas L."/>
            <person name="Rohde M."/>
            <person name="Galperin M.Y."/>
            <person name="Jogler C."/>
        </authorList>
    </citation>
    <scope>NUCLEOTIDE SEQUENCE [LARGE SCALE GENOMIC DNA]</scope>
    <source>
        <strain evidence="4 5">Pla110</strain>
    </source>
</reference>
<protein>
    <submittedName>
        <fullName evidence="4">Putative acetyltransferase</fullName>
    </submittedName>
</protein>
<evidence type="ECO:0000256" key="2">
    <source>
        <dbReference type="ARBA" id="ARBA00023315"/>
    </source>
</evidence>
<proteinExistence type="predicted"/>
<evidence type="ECO:0000313" key="5">
    <source>
        <dbReference type="Proteomes" id="UP000317178"/>
    </source>
</evidence>
<dbReference type="EMBL" id="CP036281">
    <property type="protein sequence ID" value="QDU78400.1"/>
    <property type="molecule type" value="Genomic_DNA"/>
</dbReference>
<gene>
    <name evidence="4" type="ORF">Pla110_01010</name>
</gene>
<sequence length="163" mass="18635">MNQPPENAVSIREATTCDIDTLVEYNSQLARETEGKELNRETLRAGLEVLLADSTKGKYLVAEISGKVVGQVMFTREWSDWRNGEFWWLQSVYIASHFRRQGIFKQLYQAIVERARARTDVVGIRLYVELQNKIAQSTYEQLGMQAAGYSVMETLELQNPDPA</sequence>
<dbReference type="RefSeq" id="WP_144992115.1">
    <property type="nucleotide sequence ID" value="NZ_CP036281.1"/>
</dbReference>
<dbReference type="AlphaFoldDB" id="A0A518CGP8"/>
<evidence type="ECO:0000256" key="1">
    <source>
        <dbReference type="ARBA" id="ARBA00022679"/>
    </source>
</evidence>
<dbReference type="PANTHER" id="PTHR43877">
    <property type="entry name" value="AMINOALKYLPHOSPHONATE N-ACETYLTRANSFERASE-RELATED-RELATED"/>
    <property type="match status" value="1"/>
</dbReference>
<dbReference type="KEGG" id="plon:Pla110_01010"/>
<organism evidence="4 5">
    <name type="scientific">Polystyrenella longa</name>
    <dbReference type="NCBI Taxonomy" id="2528007"/>
    <lineage>
        <taxon>Bacteria</taxon>
        <taxon>Pseudomonadati</taxon>
        <taxon>Planctomycetota</taxon>
        <taxon>Planctomycetia</taxon>
        <taxon>Planctomycetales</taxon>
        <taxon>Planctomycetaceae</taxon>
        <taxon>Polystyrenella</taxon>
    </lineage>
</organism>
<feature type="domain" description="N-acetyltransferase" evidence="3">
    <location>
        <begin position="9"/>
        <end position="163"/>
    </location>
</feature>
<keyword evidence="5" id="KW-1185">Reference proteome</keyword>
<dbReference type="SUPFAM" id="SSF55729">
    <property type="entry name" value="Acyl-CoA N-acyltransferases (Nat)"/>
    <property type="match status" value="1"/>
</dbReference>
<keyword evidence="2" id="KW-0012">Acyltransferase</keyword>
<dbReference type="InterPro" id="IPR000182">
    <property type="entry name" value="GNAT_dom"/>
</dbReference>
<dbReference type="InterPro" id="IPR016181">
    <property type="entry name" value="Acyl_CoA_acyltransferase"/>
</dbReference>
<dbReference type="InterPro" id="IPR050832">
    <property type="entry name" value="Bact_Acetyltransf"/>
</dbReference>
<dbReference type="Pfam" id="PF00583">
    <property type="entry name" value="Acetyltransf_1"/>
    <property type="match status" value="1"/>
</dbReference>
<keyword evidence="1 4" id="KW-0808">Transferase</keyword>
<dbReference type="Proteomes" id="UP000317178">
    <property type="component" value="Chromosome"/>
</dbReference>
<dbReference type="OrthoDB" id="9805924at2"/>
<evidence type="ECO:0000313" key="4">
    <source>
        <dbReference type="EMBL" id="QDU78400.1"/>
    </source>
</evidence>
<dbReference type="CDD" id="cd04301">
    <property type="entry name" value="NAT_SF"/>
    <property type="match status" value="1"/>
</dbReference>
<evidence type="ECO:0000259" key="3">
    <source>
        <dbReference type="PROSITE" id="PS51186"/>
    </source>
</evidence>
<dbReference type="PANTHER" id="PTHR43877:SF2">
    <property type="entry name" value="AMINOALKYLPHOSPHONATE N-ACETYLTRANSFERASE-RELATED"/>
    <property type="match status" value="1"/>
</dbReference>
<dbReference type="GO" id="GO:0016747">
    <property type="term" value="F:acyltransferase activity, transferring groups other than amino-acyl groups"/>
    <property type="evidence" value="ECO:0007669"/>
    <property type="project" value="InterPro"/>
</dbReference>
<name>A0A518CGP8_9PLAN</name>
<dbReference type="Gene3D" id="3.40.630.30">
    <property type="match status" value="1"/>
</dbReference>